<dbReference type="SUPFAM" id="SSF55961">
    <property type="entry name" value="Bet v1-like"/>
    <property type="match status" value="1"/>
</dbReference>
<dbReference type="AlphaFoldDB" id="A0A401XNQ6"/>
<keyword evidence="2" id="KW-1185">Reference proteome</keyword>
<reference evidence="1 2" key="1">
    <citation type="submission" date="2018-11" db="EMBL/GenBank/DDBJ databases">
        <title>Schleiferia aggregans sp. nov., a moderately thermophilic heterotrophic bacterium isolated from microbial mats at a terrestrial hot spring.</title>
        <authorList>
            <person name="Iino T."/>
            <person name="Ohkuma M."/>
            <person name="Haruta S."/>
        </authorList>
    </citation>
    <scope>NUCLEOTIDE SEQUENCE [LARGE SCALE GENOMIC DNA]</scope>
    <source>
        <strain evidence="1 2">LA</strain>
    </source>
</reference>
<gene>
    <name evidence="1" type="ORF">JCM31826_21290</name>
</gene>
<dbReference type="InterPro" id="IPR023393">
    <property type="entry name" value="START-like_dom_sf"/>
</dbReference>
<dbReference type="Gene3D" id="3.30.530.20">
    <property type="match status" value="1"/>
</dbReference>
<dbReference type="Proteomes" id="UP000286715">
    <property type="component" value="Unassembled WGS sequence"/>
</dbReference>
<name>A0A401XNQ6_9FLAO</name>
<proteinExistence type="predicted"/>
<evidence type="ECO:0008006" key="3">
    <source>
        <dbReference type="Google" id="ProtNLM"/>
    </source>
</evidence>
<organism evidence="1 2">
    <name type="scientific">Thermaurantimonas aggregans</name>
    <dbReference type="NCBI Taxonomy" id="2173829"/>
    <lineage>
        <taxon>Bacteria</taxon>
        <taxon>Pseudomonadati</taxon>
        <taxon>Bacteroidota</taxon>
        <taxon>Flavobacteriia</taxon>
        <taxon>Flavobacteriales</taxon>
        <taxon>Schleiferiaceae</taxon>
        <taxon>Thermaurantimonas</taxon>
    </lineage>
</organism>
<protein>
    <recommendedName>
        <fullName evidence="3">SRPBCC domain-containing protein</fullName>
    </recommendedName>
</protein>
<sequence length="172" mass="20640">MHYDNKQFSHIFSFIEKLQTLMYQLREEVLIQDTMESVWKFFATPFNLQRITPPDMGFVIKTPVPDEMYEGLIIAYTVRPLFGIPTEWVTEITHIRKYEFFVDEQRIGPYAMWHHEHHFRQTDQGILVTDIVSYQLPLAPFGNFLHPILIKPRLQKIFSYRTRVISEIFKTQ</sequence>
<evidence type="ECO:0000313" key="1">
    <source>
        <dbReference type="EMBL" id="GCD78647.1"/>
    </source>
</evidence>
<comment type="caution">
    <text evidence="1">The sequence shown here is derived from an EMBL/GenBank/DDBJ whole genome shotgun (WGS) entry which is preliminary data.</text>
</comment>
<dbReference type="EMBL" id="BHZE01000029">
    <property type="protein sequence ID" value="GCD78647.1"/>
    <property type="molecule type" value="Genomic_DNA"/>
</dbReference>
<evidence type="ECO:0000313" key="2">
    <source>
        <dbReference type="Proteomes" id="UP000286715"/>
    </source>
</evidence>
<accession>A0A401XNQ6</accession>
<dbReference type="CDD" id="cd07820">
    <property type="entry name" value="SRPBCC_3"/>
    <property type="match status" value="1"/>
</dbReference>